<comment type="subcellular location">
    <subcellularLocation>
        <location evidence="2">Nucleus</location>
    </subcellularLocation>
</comment>
<dbReference type="InterPro" id="IPR027806">
    <property type="entry name" value="HARBI1_dom"/>
</dbReference>
<dbReference type="GO" id="GO:0005634">
    <property type="term" value="C:nucleus"/>
    <property type="evidence" value="ECO:0007669"/>
    <property type="project" value="UniProtKB-SubCell"/>
</dbReference>
<keyword evidence="7" id="KW-0539">Nucleus</keyword>
<feature type="region of interest" description="Disordered" evidence="8">
    <location>
        <begin position="332"/>
        <end position="362"/>
    </location>
</feature>
<protein>
    <submittedName>
        <fullName evidence="10">Similar to harbi1: Putative nuclease HARBI1 (Danio rerio)</fullName>
    </submittedName>
</protein>
<dbReference type="GO" id="GO:0016787">
    <property type="term" value="F:hydrolase activity"/>
    <property type="evidence" value="ECO:0007669"/>
    <property type="project" value="UniProtKB-KW"/>
</dbReference>
<feature type="compositionally biased region" description="Polar residues" evidence="8">
    <location>
        <begin position="351"/>
        <end position="362"/>
    </location>
</feature>
<dbReference type="Pfam" id="PF13359">
    <property type="entry name" value="DDE_Tnp_4"/>
    <property type="match status" value="1"/>
</dbReference>
<feature type="domain" description="DDE Tnp4" evidence="9">
    <location>
        <begin position="171"/>
        <end position="320"/>
    </location>
</feature>
<reference evidence="10" key="1">
    <citation type="submission" date="2021-04" db="EMBL/GenBank/DDBJ databases">
        <authorList>
            <person name="Chebbi M.A.C M."/>
        </authorList>
    </citation>
    <scope>NUCLEOTIDE SEQUENCE</scope>
</reference>
<dbReference type="GO" id="GO:0046872">
    <property type="term" value="F:metal ion binding"/>
    <property type="evidence" value="ECO:0007669"/>
    <property type="project" value="UniProtKB-KW"/>
</dbReference>
<proteinExistence type="inferred from homology"/>
<evidence type="ECO:0000313" key="10">
    <source>
        <dbReference type="EMBL" id="CAG5073688.1"/>
    </source>
</evidence>
<comment type="cofactor">
    <cofactor evidence="1">
        <name>a divalent metal cation</name>
        <dbReference type="ChEBI" id="CHEBI:60240"/>
    </cofactor>
</comment>
<comment type="caution">
    <text evidence="10">The sequence shown here is derived from an EMBL/GenBank/DDBJ whole genome shotgun (WGS) entry which is preliminary data.</text>
</comment>
<keyword evidence="5" id="KW-0479">Metal-binding</keyword>
<evidence type="ECO:0000256" key="3">
    <source>
        <dbReference type="ARBA" id="ARBA00006958"/>
    </source>
</evidence>
<evidence type="ECO:0000256" key="5">
    <source>
        <dbReference type="ARBA" id="ARBA00022723"/>
    </source>
</evidence>
<keyword evidence="6" id="KW-0378">Hydrolase</keyword>
<evidence type="ECO:0000256" key="7">
    <source>
        <dbReference type="ARBA" id="ARBA00023242"/>
    </source>
</evidence>
<dbReference type="OrthoDB" id="7657299at2759"/>
<dbReference type="PANTHER" id="PTHR22930">
    <property type="match status" value="1"/>
</dbReference>
<dbReference type="Proteomes" id="UP000786811">
    <property type="component" value="Unassembled WGS sequence"/>
</dbReference>
<name>A0A8J2EI90_COTCN</name>
<evidence type="ECO:0000256" key="2">
    <source>
        <dbReference type="ARBA" id="ARBA00004123"/>
    </source>
</evidence>
<accession>A0A8J2EI90</accession>
<evidence type="ECO:0000256" key="6">
    <source>
        <dbReference type="ARBA" id="ARBA00022801"/>
    </source>
</evidence>
<sequence>MNFLGLYNIDIDDNNDIDLDLDDDDLIIRIPKRYIRDVQDPFDFYSEIEFKQRYRFDKDSVKFGILPLIEQNLCKVNKRGLPIPPIFQLLICLRFYATANFQFILGDTMTVSQPTVSRIVFRVSVLLASQIHDYIKMPRTQAAKLENQRLFERLGFGNGAIRIPGVDGAIGCTHIRLIHTRFQNINEIYRNRKGYFSLNVQTIVGPRMEFLDIVPEWPGSADDSRIFQNSRIYKRYSERELTGILVGDARYPCLPFLMTPIANPVTDEQIAYNNIQSRTRIIVERTYGVWKRRFPCLSRGLTTKLICSTTIVVACAVLHNLSLIFNDKLPDDDLQDDQNKEPNEEIPAPQPNLQPNEANIVL</sequence>
<evidence type="ECO:0000256" key="8">
    <source>
        <dbReference type="SAM" id="MobiDB-lite"/>
    </source>
</evidence>
<gene>
    <name evidence="10" type="ORF">HICCMSTLAB_LOCUS561</name>
</gene>
<dbReference type="InterPro" id="IPR045249">
    <property type="entry name" value="HARBI1-like"/>
</dbReference>
<keyword evidence="4" id="KW-0540">Nuclease</keyword>
<dbReference type="GO" id="GO:0004518">
    <property type="term" value="F:nuclease activity"/>
    <property type="evidence" value="ECO:0007669"/>
    <property type="project" value="UniProtKB-KW"/>
</dbReference>
<evidence type="ECO:0000256" key="1">
    <source>
        <dbReference type="ARBA" id="ARBA00001968"/>
    </source>
</evidence>
<dbReference type="EMBL" id="CAJNRD030001114">
    <property type="protein sequence ID" value="CAG5073688.1"/>
    <property type="molecule type" value="Genomic_DNA"/>
</dbReference>
<evidence type="ECO:0000256" key="4">
    <source>
        <dbReference type="ARBA" id="ARBA00022722"/>
    </source>
</evidence>
<evidence type="ECO:0000313" key="11">
    <source>
        <dbReference type="Proteomes" id="UP000786811"/>
    </source>
</evidence>
<organism evidence="10 11">
    <name type="scientific">Cotesia congregata</name>
    <name type="common">Parasitoid wasp</name>
    <name type="synonym">Apanteles congregatus</name>
    <dbReference type="NCBI Taxonomy" id="51543"/>
    <lineage>
        <taxon>Eukaryota</taxon>
        <taxon>Metazoa</taxon>
        <taxon>Ecdysozoa</taxon>
        <taxon>Arthropoda</taxon>
        <taxon>Hexapoda</taxon>
        <taxon>Insecta</taxon>
        <taxon>Pterygota</taxon>
        <taxon>Neoptera</taxon>
        <taxon>Endopterygota</taxon>
        <taxon>Hymenoptera</taxon>
        <taxon>Apocrita</taxon>
        <taxon>Ichneumonoidea</taxon>
        <taxon>Braconidae</taxon>
        <taxon>Microgastrinae</taxon>
        <taxon>Cotesia</taxon>
    </lineage>
</organism>
<comment type="similarity">
    <text evidence="3">Belongs to the HARBI1 family.</text>
</comment>
<evidence type="ECO:0000259" key="9">
    <source>
        <dbReference type="Pfam" id="PF13359"/>
    </source>
</evidence>
<dbReference type="PANTHER" id="PTHR22930:SF289">
    <property type="entry name" value="DDE TNP4 DOMAIN-CONTAINING PROTEIN-RELATED"/>
    <property type="match status" value="1"/>
</dbReference>
<dbReference type="AlphaFoldDB" id="A0A8J2EI90"/>
<keyword evidence="11" id="KW-1185">Reference proteome</keyword>